<keyword evidence="1" id="KW-0812">Transmembrane</keyword>
<dbReference type="Pfam" id="PF09982">
    <property type="entry name" value="LpxR"/>
    <property type="match status" value="1"/>
</dbReference>
<sequence length="344" mass="39308" precursor="true">MLIAHYYKNRLIPYIFFIFIFPMLSAHAGQLNILFENDGVFATDGNYTNGFSLSWESKPELAKLDSPPENLPKLFWLQDIMRLPIAQNHRQSAWGMKLSQRIWTPNNIRIVTLQSNQRPYAGLFEIESYTADYGSTLAQKNWLAVGVTGVKSKAEYVQTKIHNLIGSIPPLGWEFQVEEQVTVQLAYEIDALLFRSKTHSNNDLNNKQWEVSSYSHLSLGNFNTEASAGLLIKWGTGLHNTFGRLSSHFGHTGNTTQVNSKDNFSIYSRFQLGYRLNDLTIEGELPYESHLDIKHQQAKAVLGMQWTIDNYAISWSLNSYTRAYKSDDKSWYSYGSLSLSCTLF</sequence>
<protein>
    <recommendedName>
        <fullName evidence="4">DUF2219 domain-containing protein</fullName>
    </recommendedName>
</protein>
<dbReference type="Proteomes" id="UP000029843">
    <property type="component" value="Unassembled WGS sequence"/>
</dbReference>
<comment type="caution">
    <text evidence="2">The sequence shown here is derived from an EMBL/GenBank/DDBJ whole genome shotgun (WGS) entry which is preliminary data.</text>
</comment>
<evidence type="ECO:0000313" key="2">
    <source>
        <dbReference type="EMBL" id="KGJ91418.1"/>
    </source>
</evidence>
<keyword evidence="1" id="KW-1133">Transmembrane helix</keyword>
<reference evidence="2 3" key="1">
    <citation type="submission" date="2014-08" db="EMBL/GenBank/DDBJ databases">
        <title>Genomic and Phenotypic Diversity of Colwellia psychrerythraea strains from Disparate Marine Basins.</title>
        <authorList>
            <person name="Techtmann S.M."/>
            <person name="Stelling S.C."/>
            <person name="Utturkar S.M."/>
            <person name="Alshibli N."/>
            <person name="Harris A."/>
            <person name="Brown S.D."/>
            <person name="Hazen T.C."/>
        </authorList>
    </citation>
    <scope>NUCLEOTIDE SEQUENCE [LARGE SCALE GENOMIC DNA]</scope>
    <source>
        <strain evidence="2 3">ND2E</strain>
    </source>
</reference>
<dbReference type="Gene3D" id="2.40.128.140">
    <property type="entry name" value="Outer membrane protein"/>
    <property type="match status" value="1"/>
</dbReference>
<accession>A0A099KP49</accession>
<evidence type="ECO:0008006" key="4">
    <source>
        <dbReference type="Google" id="ProtNLM"/>
    </source>
</evidence>
<dbReference type="RefSeq" id="WP_033094039.1">
    <property type="nucleotide sequence ID" value="NZ_JQED01000029.1"/>
</dbReference>
<name>A0A099KP49_COLPS</name>
<organism evidence="2 3">
    <name type="scientific">Colwellia psychrerythraea</name>
    <name type="common">Vibrio psychroerythus</name>
    <dbReference type="NCBI Taxonomy" id="28229"/>
    <lineage>
        <taxon>Bacteria</taxon>
        <taxon>Pseudomonadati</taxon>
        <taxon>Pseudomonadota</taxon>
        <taxon>Gammaproteobacteria</taxon>
        <taxon>Alteromonadales</taxon>
        <taxon>Colwelliaceae</taxon>
        <taxon>Colwellia</taxon>
    </lineage>
</organism>
<dbReference type="InterPro" id="IPR018707">
    <property type="entry name" value="LpxR"/>
</dbReference>
<keyword evidence="1" id="KW-0472">Membrane</keyword>
<feature type="transmembrane region" description="Helical" evidence="1">
    <location>
        <begin position="12"/>
        <end position="29"/>
    </location>
</feature>
<dbReference type="InterPro" id="IPR037107">
    <property type="entry name" value="Put_OMP_sf"/>
</dbReference>
<gene>
    <name evidence="2" type="ORF">ND2E_3283</name>
</gene>
<proteinExistence type="predicted"/>
<dbReference type="PATRIC" id="fig|28229.4.peg.2333"/>
<dbReference type="OrthoDB" id="9776275at2"/>
<evidence type="ECO:0000256" key="1">
    <source>
        <dbReference type="SAM" id="Phobius"/>
    </source>
</evidence>
<dbReference type="EMBL" id="JQED01000029">
    <property type="protein sequence ID" value="KGJ91418.1"/>
    <property type="molecule type" value="Genomic_DNA"/>
</dbReference>
<evidence type="ECO:0000313" key="3">
    <source>
        <dbReference type="Proteomes" id="UP000029843"/>
    </source>
</evidence>
<dbReference type="AlphaFoldDB" id="A0A099KP49"/>